<dbReference type="PANTHER" id="PTHR44591:SF23">
    <property type="entry name" value="CHEY SUBFAMILY"/>
    <property type="match status" value="1"/>
</dbReference>
<name>A0A0G1QSW1_9BACT</name>
<dbReference type="SUPFAM" id="SSF52172">
    <property type="entry name" value="CheY-like"/>
    <property type="match status" value="1"/>
</dbReference>
<proteinExistence type="predicted"/>
<accession>A0A0G1QSW1</accession>
<sequence length="132" mass="14726">MTDNKLKVLVVEDEQLLLEAIVKKLELSGIVALPFSSGKQAVRYLHEHPLDLPNVIWLDYYLKDMDGLEFMGAIKGDEQLNKVPVVVVSNSASSERVSRMLALGAKQYLLKAEYRLDEIIDIIKGQLASGTL</sequence>
<evidence type="ECO:0000259" key="3">
    <source>
        <dbReference type="PROSITE" id="PS50110"/>
    </source>
</evidence>
<dbReference type="PANTHER" id="PTHR44591">
    <property type="entry name" value="STRESS RESPONSE REGULATOR PROTEIN 1"/>
    <property type="match status" value="1"/>
</dbReference>
<gene>
    <name evidence="4" type="ORF">UX31_C0026G0002</name>
</gene>
<dbReference type="AlphaFoldDB" id="A0A0G1QSW1"/>
<feature type="domain" description="Response regulatory" evidence="3">
    <location>
        <begin position="7"/>
        <end position="126"/>
    </location>
</feature>
<dbReference type="InterPro" id="IPR011006">
    <property type="entry name" value="CheY-like_superfamily"/>
</dbReference>
<dbReference type="InterPro" id="IPR001789">
    <property type="entry name" value="Sig_transdc_resp-reg_receiver"/>
</dbReference>
<dbReference type="Pfam" id="PF00072">
    <property type="entry name" value="Response_reg"/>
    <property type="match status" value="1"/>
</dbReference>
<evidence type="ECO:0000256" key="1">
    <source>
        <dbReference type="ARBA" id="ARBA00022553"/>
    </source>
</evidence>
<comment type="caution">
    <text evidence="4">The sequence shown here is derived from an EMBL/GenBank/DDBJ whole genome shotgun (WGS) entry which is preliminary data.</text>
</comment>
<dbReference type="SMART" id="SM00448">
    <property type="entry name" value="REC"/>
    <property type="match status" value="1"/>
</dbReference>
<dbReference type="Proteomes" id="UP000034107">
    <property type="component" value="Unassembled WGS sequence"/>
</dbReference>
<evidence type="ECO:0000313" key="4">
    <source>
        <dbReference type="EMBL" id="KKU20848.1"/>
    </source>
</evidence>
<reference evidence="4 5" key="1">
    <citation type="journal article" date="2015" name="Nature">
        <title>rRNA introns, odd ribosomes, and small enigmatic genomes across a large radiation of phyla.</title>
        <authorList>
            <person name="Brown C.T."/>
            <person name="Hug L.A."/>
            <person name="Thomas B.C."/>
            <person name="Sharon I."/>
            <person name="Castelle C.J."/>
            <person name="Singh A."/>
            <person name="Wilkins M.J."/>
            <person name="Williams K.H."/>
            <person name="Banfield J.F."/>
        </authorList>
    </citation>
    <scope>NUCLEOTIDE SEQUENCE [LARGE SCALE GENOMIC DNA]</scope>
</reference>
<dbReference type="InterPro" id="IPR050595">
    <property type="entry name" value="Bact_response_regulator"/>
</dbReference>
<dbReference type="EMBL" id="LCLS01000026">
    <property type="protein sequence ID" value="KKU20848.1"/>
    <property type="molecule type" value="Genomic_DNA"/>
</dbReference>
<keyword evidence="1 2" id="KW-0597">Phosphoprotein</keyword>
<dbReference type="PROSITE" id="PS50110">
    <property type="entry name" value="RESPONSE_REGULATORY"/>
    <property type="match status" value="1"/>
</dbReference>
<organism evidence="4 5">
    <name type="scientific">Candidatus Nomurabacteria bacterium GW2011_GWA1_46_11</name>
    <dbReference type="NCBI Taxonomy" id="1618732"/>
    <lineage>
        <taxon>Bacteria</taxon>
        <taxon>Candidatus Nomuraibacteriota</taxon>
    </lineage>
</organism>
<protein>
    <recommendedName>
        <fullName evidence="3">Response regulatory domain-containing protein</fullName>
    </recommendedName>
</protein>
<feature type="modified residue" description="4-aspartylphosphate" evidence="2">
    <location>
        <position position="59"/>
    </location>
</feature>
<dbReference type="GO" id="GO:0000160">
    <property type="term" value="P:phosphorelay signal transduction system"/>
    <property type="evidence" value="ECO:0007669"/>
    <property type="project" value="InterPro"/>
</dbReference>
<evidence type="ECO:0000313" key="5">
    <source>
        <dbReference type="Proteomes" id="UP000034107"/>
    </source>
</evidence>
<dbReference type="Gene3D" id="3.40.50.2300">
    <property type="match status" value="1"/>
</dbReference>
<evidence type="ECO:0000256" key="2">
    <source>
        <dbReference type="PROSITE-ProRule" id="PRU00169"/>
    </source>
</evidence>